<protein>
    <submittedName>
        <fullName evidence="1">Uncharacterized protein</fullName>
    </submittedName>
</protein>
<evidence type="ECO:0000313" key="1">
    <source>
        <dbReference type="EMBL" id="KAL3842501.1"/>
    </source>
</evidence>
<proteinExistence type="predicted"/>
<dbReference type="Proteomes" id="UP001634394">
    <property type="component" value="Unassembled WGS sequence"/>
</dbReference>
<accession>A0ABD3U0P6</accession>
<gene>
    <name evidence="1" type="ORF">ACJMK2_020506</name>
</gene>
<name>A0ABD3U0P6_SINWO</name>
<dbReference type="EMBL" id="JBJQND010000017">
    <property type="protein sequence ID" value="KAL3842501.1"/>
    <property type="molecule type" value="Genomic_DNA"/>
</dbReference>
<sequence length="99" mass="11432">MIWLTSDYLACGNDTTTARKNQQRLMSLKLRTGPWSWSNIAKSGNTINRNNHMRIVEWRGEFLEYLKRKIGVLKPNTPSLVRRISTDPPCGGDRLRQCV</sequence>
<evidence type="ECO:0000313" key="2">
    <source>
        <dbReference type="Proteomes" id="UP001634394"/>
    </source>
</evidence>
<organism evidence="1 2">
    <name type="scientific">Sinanodonta woodiana</name>
    <name type="common">Chinese pond mussel</name>
    <name type="synonym">Anodonta woodiana</name>
    <dbReference type="NCBI Taxonomy" id="1069815"/>
    <lineage>
        <taxon>Eukaryota</taxon>
        <taxon>Metazoa</taxon>
        <taxon>Spiralia</taxon>
        <taxon>Lophotrochozoa</taxon>
        <taxon>Mollusca</taxon>
        <taxon>Bivalvia</taxon>
        <taxon>Autobranchia</taxon>
        <taxon>Heteroconchia</taxon>
        <taxon>Palaeoheterodonta</taxon>
        <taxon>Unionida</taxon>
        <taxon>Unionoidea</taxon>
        <taxon>Unionidae</taxon>
        <taxon>Unioninae</taxon>
        <taxon>Sinanodonta</taxon>
    </lineage>
</organism>
<comment type="caution">
    <text evidence="1">The sequence shown here is derived from an EMBL/GenBank/DDBJ whole genome shotgun (WGS) entry which is preliminary data.</text>
</comment>
<reference evidence="1 2" key="1">
    <citation type="submission" date="2024-11" db="EMBL/GenBank/DDBJ databases">
        <title>Chromosome-level genome assembly of the freshwater bivalve Anodonta woodiana.</title>
        <authorList>
            <person name="Chen X."/>
        </authorList>
    </citation>
    <scope>NUCLEOTIDE SEQUENCE [LARGE SCALE GENOMIC DNA]</scope>
    <source>
        <strain evidence="1">MN2024</strain>
        <tissue evidence="1">Gills</tissue>
    </source>
</reference>
<dbReference type="AlphaFoldDB" id="A0ABD3U0P6"/>
<keyword evidence="2" id="KW-1185">Reference proteome</keyword>